<reference evidence="1 2" key="1">
    <citation type="submission" date="2018-04" db="EMBL/GenBank/DDBJ databases">
        <title>Flavobacterium sp. nov., isolated from glacier ice.</title>
        <authorList>
            <person name="Liu Q."/>
            <person name="Xin Y.-H."/>
        </authorList>
    </citation>
    <scope>NUCLEOTIDE SEQUENCE [LARGE SCALE GENOMIC DNA]</scope>
    <source>
        <strain evidence="1 2">RB1R5</strain>
    </source>
</reference>
<accession>A0A2U1JQ97</accession>
<dbReference type="OrthoDB" id="2361182at2"/>
<dbReference type="RefSeq" id="WP_116723487.1">
    <property type="nucleotide sequence ID" value="NZ_QCZI01000001.1"/>
</dbReference>
<name>A0A2U1JQ97_9FLAO</name>
<keyword evidence="2" id="KW-1185">Reference proteome</keyword>
<dbReference type="InterPro" id="IPR046155">
    <property type="entry name" value="DUF6157"/>
</dbReference>
<protein>
    <submittedName>
        <fullName evidence="1">Uncharacterized protein</fullName>
    </submittedName>
</protein>
<evidence type="ECO:0000313" key="1">
    <source>
        <dbReference type="EMBL" id="PWA07341.1"/>
    </source>
</evidence>
<dbReference type="AlphaFoldDB" id="A0A2U1JQ97"/>
<proteinExistence type="predicted"/>
<comment type="caution">
    <text evidence="1">The sequence shown here is derived from an EMBL/GenBank/DDBJ whole genome shotgun (WGS) entry which is preliminary data.</text>
</comment>
<evidence type="ECO:0000313" key="2">
    <source>
        <dbReference type="Proteomes" id="UP000245449"/>
    </source>
</evidence>
<organism evidence="1 2">
    <name type="scientific">Flavobacterium psychrotolerans</name>
    <dbReference type="NCBI Taxonomy" id="2169410"/>
    <lineage>
        <taxon>Bacteria</taxon>
        <taxon>Pseudomonadati</taxon>
        <taxon>Bacteroidota</taxon>
        <taxon>Flavobacteriia</taxon>
        <taxon>Flavobacteriales</taxon>
        <taxon>Flavobacteriaceae</taxon>
        <taxon>Flavobacterium</taxon>
    </lineage>
</organism>
<sequence>MATQKTHTTNFINTFIEVATDCPVQLAKFPQIKTDIQTVANIQFEMVAHNPYKYTSDEVIFQVFVTKNKITSTTLQLEKEIFFSKGHACFRCSPLTKRYGWGLHCNENGKIALYALESDEYKKLSKDKNLTIVKAMRTTKIK</sequence>
<dbReference type="Proteomes" id="UP000245449">
    <property type="component" value="Unassembled WGS sequence"/>
</dbReference>
<dbReference type="Pfam" id="PF19654">
    <property type="entry name" value="DUF6157"/>
    <property type="match status" value="1"/>
</dbReference>
<gene>
    <name evidence="1" type="ORF">DB895_01050</name>
</gene>
<dbReference type="EMBL" id="QCZI01000001">
    <property type="protein sequence ID" value="PWA07341.1"/>
    <property type="molecule type" value="Genomic_DNA"/>
</dbReference>